<evidence type="ECO:0000313" key="29">
    <source>
        <dbReference type="EMBL" id="TXQ36351.1"/>
    </source>
</evidence>
<dbReference type="Proteomes" id="UP000528504">
    <property type="component" value="Unassembled WGS sequence"/>
</dbReference>
<dbReference type="EMBL" id="UCZA01000063">
    <property type="protein sequence ID" value="SQP90606.1"/>
    <property type="molecule type" value="Genomic_DNA"/>
</dbReference>
<evidence type="ECO:0000256" key="7">
    <source>
        <dbReference type="ARBA" id="ARBA00017539"/>
    </source>
</evidence>
<evidence type="ECO:0000313" key="37">
    <source>
        <dbReference type="Proteomes" id="UP000472856"/>
    </source>
</evidence>
<evidence type="ECO:0000313" key="39">
    <source>
        <dbReference type="Proteomes" id="UP000514754"/>
    </source>
</evidence>
<dbReference type="EMBL" id="AASWIS010000068">
    <property type="protein sequence ID" value="EFH5895622.1"/>
    <property type="molecule type" value="Genomic_DNA"/>
</dbReference>
<reference evidence="23 30" key="1">
    <citation type="submission" date="2016-10" db="EMBL/GenBank/DDBJ databases">
        <title>Whole genome sequences of antibiotic resistant commensal Escherichia coli from healthy Australian adults.</title>
        <authorList>
            <person name="Moran R.A."/>
            <person name="Anantham S."/>
            <person name="Nigro S.J."/>
            <person name="Holt K.E."/>
            <person name="Hall R.M."/>
        </authorList>
    </citation>
    <scope>NUCLEOTIDE SEQUENCE [LARGE SCALE GENOMIC DNA]</scope>
    <source>
        <strain evidence="23 30">2.3-R4</strain>
    </source>
</reference>
<keyword evidence="8 13" id="KW-0659">Purine metabolism</keyword>
<dbReference type="NCBIfam" id="TIGR02962">
    <property type="entry name" value="hdxy_isourate"/>
    <property type="match status" value="1"/>
</dbReference>
<dbReference type="Proteomes" id="UP000188855">
    <property type="component" value="Unassembled WGS sequence"/>
</dbReference>
<evidence type="ECO:0000313" key="24">
    <source>
        <dbReference type="EMBL" id="QLG57158.1"/>
    </source>
</evidence>
<protein>
    <recommendedName>
        <fullName evidence="7 13">5-hydroxyisourate hydrolase</fullName>
        <shortName evidence="13">HIU hydrolase</shortName>
        <shortName evidence="13">HIUHase</shortName>
        <ecNumber evidence="6 13">3.5.2.17</ecNumber>
    </recommendedName>
</protein>
<dbReference type="PROSITE" id="PS00769">
    <property type="entry name" value="TRANSTHYRETIN_2"/>
    <property type="match status" value="1"/>
</dbReference>
<evidence type="ECO:0000313" key="25">
    <source>
        <dbReference type="EMBL" id="QMO38967.1"/>
    </source>
</evidence>
<dbReference type="eggNOG" id="COG2351">
    <property type="taxonomic scope" value="Bacteria"/>
</dbReference>
<dbReference type="Proteomes" id="UP000509796">
    <property type="component" value="Chromosome"/>
</dbReference>
<dbReference type="EMBL" id="JAAJRI010000008">
    <property type="protein sequence ID" value="NGE89182.1"/>
    <property type="molecule type" value="Genomic_DNA"/>
</dbReference>
<dbReference type="Proteomes" id="UP000531813">
    <property type="component" value="Unassembled WGS sequence"/>
</dbReference>
<reference evidence="22 37" key="10">
    <citation type="submission" date="2020-02" db="EMBL/GenBank/DDBJ databases">
        <title>WGS of Carbapenem-Resistant Enterobacteriaceae.</title>
        <authorList>
            <person name="Tokajian S."/>
            <person name="El Chaar M."/>
            <person name="El Khoury M."/>
        </authorList>
    </citation>
    <scope>NUCLEOTIDE SEQUENCE [LARGE SCALE GENOMIC DNA]</scope>
    <source>
        <strain evidence="22 37">ECM_75</strain>
    </source>
</reference>
<evidence type="ECO:0000256" key="3">
    <source>
        <dbReference type="ARBA" id="ARBA00004418"/>
    </source>
</evidence>
<evidence type="ECO:0000313" key="22">
    <source>
        <dbReference type="EMBL" id="NGE89182.1"/>
    </source>
</evidence>
<dbReference type="InterPro" id="IPR036817">
    <property type="entry name" value="Transthyretin/HIU_hydrolase_sf"/>
</dbReference>
<evidence type="ECO:0000256" key="14">
    <source>
        <dbReference type="SAM" id="SignalP"/>
    </source>
</evidence>
<feature type="domain" description="Transthyretin/hydroxyisourate hydrolase" evidence="15">
    <location>
        <begin position="24"/>
        <end position="136"/>
    </location>
</feature>
<evidence type="ECO:0000313" key="36">
    <source>
        <dbReference type="Proteomes" id="UP000462271"/>
    </source>
</evidence>
<dbReference type="CDD" id="cd05822">
    <property type="entry name" value="TLP_HIUase"/>
    <property type="match status" value="1"/>
</dbReference>
<dbReference type="EMBL" id="AATJQG010000034">
    <property type="protein sequence ID" value="EFM0518386.1"/>
    <property type="molecule type" value="Genomic_DNA"/>
</dbReference>
<reference evidence="29 35" key="6">
    <citation type="submission" date="2019-08" db="EMBL/GenBank/DDBJ databases">
        <title>Whole genome analysis of cultivated E. coli strains isolated from CD patients and healthy donors.</title>
        <authorList>
            <person name="Siniagina M.N."/>
            <person name="Markelova M.I."/>
            <person name="Laikov A.V."/>
            <person name="Boulygina E.A."/>
            <person name="Khusnutdinova D.R."/>
            <person name="Kharchenko A."/>
            <person name="Grigoryeva T.V."/>
        </authorList>
    </citation>
    <scope>NUCLEOTIDE SEQUENCE [LARGE SCALE GENOMIC DNA]</scope>
    <source>
        <strain evidence="29 35">1_45_11</strain>
    </source>
</reference>
<dbReference type="GO" id="GO:0033971">
    <property type="term" value="F:hydroxyisourate hydrolase activity"/>
    <property type="evidence" value="ECO:0007669"/>
    <property type="project" value="UniProtKB-EC"/>
</dbReference>
<dbReference type="GO" id="GO:0006144">
    <property type="term" value="P:purine nucleobase metabolic process"/>
    <property type="evidence" value="ECO:0007669"/>
    <property type="project" value="UniProtKB-KW"/>
</dbReference>
<dbReference type="InterPro" id="IPR023416">
    <property type="entry name" value="Transthyretin/HIU_hydrolase_d"/>
</dbReference>
<evidence type="ECO:0000313" key="17">
    <source>
        <dbReference type="EMBL" id="EFH5895622.1"/>
    </source>
</evidence>
<dbReference type="EMBL" id="VRXD01000008">
    <property type="protein sequence ID" value="TXQ36351.1"/>
    <property type="molecule type" value="Genomic_DNA"/>
</dbReference>
<evidence type="ECO:0000313" key="21">
    <source>
        <dbReference type="EMBL" id="MWK99855.1"/>
    </source>
</evidence>
<dbReference type="SUPFAM" id="SSF49472">
    <property type="entry name" value="Transthyretin (synonym: prealbumin)"/>
    <property type="match status" value="1"/>
</dbReference>
<dbReference type="AlphaFoldDB" id="A0A061KLN6"/>
<keyword evidence="11 13" id="KW-0378">Hydrolase</keyword>
<evidence type="ECO:0000313" key="27">
    <source>
        <dbReference type="EMBL" id="SQP90606.1"/>
    </source>
</evidence>
<dbReference type="EC" id="3.5.2.17" evidence="6 13"/>
<reference evidence="32 33" key="4">
    <citation type="submission" date="2018-06" db="EMBL/GenBank/DDBJ databases">
        <authorList>
            <consortium name="Pathogen Informatics"/>
            <person name="Doyle S."/>
        </authorList>
    </citation>
    <scope>NUCLEOTIDE SEQUENCE [LARGE SCALE GENOMIC DNA]</scope>
    <source>
        <strain evidence="28 33">NCTC9117</strain>
        <strain evidence="27 32">VREC0535</strain>
    </source>
</reference>
<evidence type="ECO:0000313" key="30">
    <source>
        <dbReference type="Proteomes" id="UP000188855"/>
    </source>
</evidence>
<dbReference type="OMA" id="CSENQNY"/>
<feature type="binding site" evidence="12">
    <location>
        <position position="70"/>
    </location>
    <ligand>
        <name>substrate</name>
    </ligand>
</feature>
<evidence type="ECO:0000256" key="8">
    <source>
        <dbReference type="ARBA" id="ARBA00022631"/>
    </source>
</evidence>
<dbReference type="Proteomes" id="UP000321295">
    <property type="component" value="Unassembled WGS sequence"/>
</dbReference>
<reference evidence="26 34" key="5">
    <citation type="submission" date="2018-11" db="EMBL/GenBank/DDBJ databases">
        <title>Enterobacteriaceae from Patient.</title>
        <authorList>
            <person name="Shen C."/>
            <person name="Yang Y."/>
            <person name="Tian G."/>
        </authorList>
    </citation>
    <scope>NUCLEOTIDE SEQUENCE [LARGE SCALE GENOMIC DNA]</scope>
    <source>
        <strain evidence="26 34">GBGD28</strain>
    </source>
</reference>
<keyword evidence="9 14" id="KW-0732">Signal</keyword>
<evidence type="ECO:0000256" key="2">
    <source>
        <dbReference type="ARBA" id="ARBA00002704"/>
    </source>
</evidence>
<evidence type="ECO:0000313" key="26">
    <source>
        <dbReference type="EMBL" id="RRD74749.1"/>
    </source>
</evidence>
<evidence type="ECO:0000313" key="31">
    <source>
        <dbReference type="Proteomes" id="UP000234238"/>
    </source>
</evidence>
<dbReference type="FunFam" id="2.60.40.180:FF:000001">
    <property type="entry name" value="5-hydroxyisourate hydrolase"/>
    <property type="match status" value="1"/>
</dbReference>
<dbReference type="InterPro" id="IPR023418">
    <property type="entry name" value="Thyroxine_BS"/>
</dbReference>
<reference evidence="16 31" key="2">
    <citation type="submission" date="2017-10" db="EMBL/GenBank/DDBJ databases">
        <title>mcr-1 positive E.coli isolates in China.</title>
        <authorList>
            <person name="Li B."/>
            <person name="Wang X."/>
        </authorList>
    </citation>
    <scope>NUCLEOTIDE SEQUENCE [LARGE SCALE GENOMIC DNA]</scope>
    <source>
        <strain evidence="16 31">14EC029</strain>
    </source>
</reference>
<dbReference type="Gene3D" id="2.60.40.180">
    <property type="entry name" value="Transthyretin/hydroxyisourate hydrolase domain"/>
    <property type="match status" value="1"/>
</dbReference>
<dbReference type="EMBL" id="DABGZR010000015">
    <property type="protein sequence ID" value="HAJ0996953.1"/>
    <property type="molecule type" value="Genomic_DNA"/>
</dbReference>
<dbReference type="Proteomes" id="UP000514754">
    <property type="component" value="Chromosome"/>
</dbReference>
<evidence type="ECO:0000313" key="35">
    <source>
        <dbReference type="Proteomes" id="UP000321295"/>
    </source>
</evidence>
<reference evidence="20" key="14">
    <citation type="submission" date="2021-03" db="EMBL/GenBank/DDBJ databases">
        <authorList>
            <consortium name="NCBI Pathogen Detection Project"/>
        </authorList>
    </citation>
    <scope>NUCLEOTIDE SEQUENCE</scope>
    <source>
        <strain evidence="19">EC00605</strain>
        <strain evidence="20">Escherichia coli</strain>
    </source>
</reference>
<sequence>MLKRYLVLSVATAAFSLPSLVNAAQQNILSVHILNQQTGKPAADVTVTLEKKADNGWLQLNTAKTDKDGRIKALWPEQTATTGDYRVVFKTGDYFKKQNLESFFPEIPVEFHINKVNEHYHVPLLLSQYGYSTYRGS</sequence>
<comment type="similarity">
    <text evidence="4 13">Belongs to the transthyretin family. 5-hydroxyisourate hydrolase subfamily.</text>
</comment>
<dbReference type="PANTHER" id="PTHR10395">
    <property type="entry name" value="URICASE AND TRANSTHYRETIN-RELATED"/>
    <property type="match status" value="1"/>
</dbReference>
<gene>
    <name evidence="17" type="primary">hiuH</name>
    <name evidence="23" type="ORF">BMT91_24775</name>
    <name evidence="18" type="ORF">CF22_004473</name>
    <name evidence="16" type="ORF">CR538_10400</name>
    <name evidence="26" type="ORF">EIA08_15010</name>
    <name evidence="29" type="ORF">FV293_07115</name>
    <name evidence="22" type="ORF">G5603_13410</name>
    <name evidence="17" type="ORF">GOP25_26150</name>
    <name evidence="21" type="ORF">GQM21_22265</name>
    <name evidence="19" type="ORF">HL601_15250</name>
    <name evidence="25" type="ORF">HVW43_01070</name>
    <name evidence="24" type="ORF">HX136_09905</name>
    <name evidence="20" type="ORF">J0541_004612</name>
    <name evidence="28" type="ORF">NCTC9117_02634</name>
    <name evidence="27" type="ORF">SAMEA3752557_05473</name>
</gene>
<evidence type="ECO:0000313" key="23">
    <source>
        <dbReference type="EMBL" id="OOK24076.1"/>
    </source>
</evidence>
<evidence type="ECO:0000313" key="38">
    <source>
        <dbReference type="Proteomes" id="UP000509796"/>
    </source>
</evidence>
<dbReference type="EMBL" id="UGDC01000003">
    <property type="protein sequence ID" value="STJ80029.1"/>
    <property type="molecule type" value="Genomic_DNA"/>
</dbReference>
<evidence type="ECO:0000256" key="6">
    <source>
        <dbReference type="ARBA" id="ARBA00012609"/>
    </source>
</evidence>
<evidence type="ECO:0000313" key="19">
    <source>
        <dbReference type="EMBL" id="HAJ0996953.1"/>
    </source>
</evidence>
<evidence type="ECO:0000313" key="28">
    <source>
        <dbReference type="EMBL" id="STJ80029.1"/>
    </source>
</evidence>
<dbReference type="RefSeq" id="WP_000920120.1">
    <property type="nucleotide sequence ID" value="NZ_AP022098.1"/>
</dbReference>
<comment type="subunit">
    <text evidence="5 13">Homotetramer.</text>
</comment>
<feature type="chain" id="PRO_5015026942" description="5-hydroxyisourate hydrolase" evidence="14">
    <location>
        <begin position="24"/>
        <end position="137"/>
    </location>
</feature>
<dbReference type="Proteomes" id="UP000271008">
    <property type="component" value="Unassembled WGS sequence"/>
</dbReference>
<proteinExistence type="inferred from homology"/>
<dbReference type="PANTHER" id="PTHR10395:SF7">
    <property type="entry name" value="5-HYDROXYISOURATE HYDROLASE"/>
    <property type="match status" value="1"/>
</dbReference>
<reference evidence="19" key="3">
    <citation type="journal article" date="2018" name="Genome Biol.">
        <title>SKESA: strategic k-mer extension for scrupulous assemblies.</title>
        <authorList>
            <person name="Souvorov A."/>
            <person name="Agarwala R."/>
            <person name="Lipman D.J."/>
        </authorList>
    </citation>
    <scope>NUCLEOTIDE SEQUENCE</scope>
    <source>
        <strain evidence="19">EC00605</strain>
        <strain evidence="20">Escherichia coli</strain>
    </source>
</reference>
<evidence type="ECO:0000256" key="9">
    <source>
        <dbReference type="ARBA" id="ARBA00022729"/>
    </source>
</evidence>
<evidence type="ECO:0000256" key="10">
    <source>
        <dbReference type="ARBA" id="ARBA00022764"/>
    </source>
</evidence>
<dbReference type="EMBL" id="CP058571">
    <property type="protein sequence ID" value="QLG57158.1"/>
    <property type="molecule type" value="Genomic_DNA"/>
</dbReference>
<evidence type="ECO:0000256" key="1">
    <source>
        <dbReference type="ARBA" id="ARBA00001043"/>
    </source>
</evidence>
<evidence type="ECO:0000313" key="20">
    <source>
        <dbReference type="EMBL" id="HBB1575599.1"/>
    </source>
</evidence>
<reference evidence="21 36" key="7">
    <citation type="submission" date="2019-12" db="EMBL/GenBank/DDBJ databases">
        <title>Enteriobacteria Tanzani isolates_10432.</title>
        <authorList>
            <person name="Subbiah M."/>
            <person name="Call D."/>
        </authorList>
    </citation>
    <scope>NUCLEOTIDE SEQUENCE [LARGE SCALE GENOMIC DNA]</scope>
    <source>
        <strain evidence="21 36">10432wG8</strain>
    </source>
</reference>
<evidence type="ECO:0000313" key="33">
    <source>
        <dbReference type="Proteomes" id="UP000254785"/>
    </source>
</evidence>
<evidence type="ECO:0000313" key="40">
    <source>
        <dbReference type="Proteomes" id="UP000528504"/>
    </source>
</evidence>
<organism evidence="26 34">
    <name type="scientific">Escherichia coli</name>
    <dbReference type="NCBI Taxonomy" id="562"/>
    <lineage>
        <taxon>Bacteria</taxon>
        <taxon>Pseudomonadati</taxon>
        <taxon>Pseudomonadota</taxon>
        <taxon>Gammaproteobacteria</taxon>
        <taxon>Enterobacterales</taxon>
        <taxon>Enterobacteriaceae</taxon>
        <taxon>Escherichia</taxon>
    </lineage>
</organism>
<dbReference type="Pfam" id="PF00576">
    <property type="entry name" value="Transthyretin"/>
    <property type="match status" value="1"/>
</dbReference>
<evidence type="ECO:0000256" key="5">
    <source>
        <dbReference type="ARBA" id="ARBA00011881"/>
    </source>
</evidence>
<dbReference type="Proteomes" id="UP000250671">
    <property type="component" value="Unassembled WGS sequence"/>
</dbReference>
<evidence type="ECO:0000256" key="11">
    <source>
        <dbReference type="ARBA" id="ARBA00022801"/>
    </source>
</evidence>
<dbReference type="Proteomes" id="UP000234238">
    <property type="component" value="Chromosome"/>
</dbReference>
<evidence type="ECO:0000313" key="18">
    <source>
        <dbReference type="EMBL" id="EFM0518386.1"/>
    </source>
</evidence>
<dbReference type="EMBL" id="WTML01000139">
    <property type="protein sequence ID" value="MWK99855.1"/>
    <property type="molecule type" value="Genomic_DNA"/>
</dbReference>
<comment type="subcellular location">
    <subcellularLocation>
        <location evidence="3">Periplasm</location>
    </subcellularLocation>
</comment>
<dbReference type="EMBL" id="CP024141">
    <property type="protein sequence ID" value="AUK00785.1"/>
    <property type="molecule type" value="Genomic_DNA"/>
</dbReference>
<dbReference type="InterPro" id="IPR000895">
    <property type="entry name" value="Transthyretin/HIU_hydrolase"/>
</dbReference>
<feature type="signal peptide" evidence="14">
    <location>
        <begin position="1"/>
        <end position="23"/>
    </location>
</feature>
<dbReference type="EMBL" id="MPAF01000089">
    <property type="protein sequence ID" value="OOK24076.1"/>
    <property type="molecule type" value="Genomic_DNA"/>
</dbReference>
<reference evidence="38" key="11">
    <citation type="submission" date="2020-06" db="EMBL/GenBank/DDBJ databases">
        <title>Identification and Characterisation of Fosfomycin Resistance in Escherichia coli Urinary Tract Infection Isolates from Australia.</title>
        <authorList>
            <person name="Mowlaboccus S."/>
            <person name="Daley D."/>
            <person name="Pang S."/>
            <person name="Gottlieb T."/>
            <person name="Nimmo G.R."/>
            <person name="George N."/>
            <person name="Korman T.M."/>
            <person name="Strietberg R."/>
            <person name="Robson J."/>
            <person name="Peachey G."/>
            <person name="Collignon P."/>
            <person name="Bradbury S."/>
            <person name="Colombi E."/>
            <person name="Ramsay J.P."/>
            <person name="Rogers B.A."/>
            <person name="Coombs G.W."/>
        </authorList>
    </citation>
    <scope>NUCLEOTIDE SEQUENCE [LARGE SCALE GENOMIC DNA]</scope>
    <source>
        <strain evidence="38">EC2</strain>
    </source>
</reference>
<dbReference type="InterPro" id="IPR014306">
    <property type="entry name" value="Hydroxyisourate_hydrolase"/>
</dbReference>
<dbReference type="NCBIfam" id="NF011610">
    <property type="entry name" value="PRK15036.1"/>
    <property type="match status" value="1"/>
</dbReference>
<evidence type="ECO:0000256" key="12">
    <source>
        <dbReference type="PIRSR" id="PIRSR600895-51"/>
    </source>
</evidence>
<dbReference type="EMBL" id="CP057906">
    <property type="protein sequence ID" value="QMO38967.1"/>
    <property type="molecule type" value="Genomic_DNA"/>
</dbReference>
<accession>A0A061KLN6</accession>
<feature type="binding site" evidence="12">
    <location>
        <position position="134"/>
    </location>
    <ligand>
        <name>substrate</name>
    </ligand>
</feature>
<reference evidence="24" key="13">
    <citation type="submission" date="2020-06" db="EMBL/GenBank/DDBJ databases">
        <authorList>
            <person name="Ramsay J.P."/>
            <person name="Colombi E."/>
            <person name="Mowlaboccus S."/>
        </authorList>
    </citation>
    <scope>NUCLEOTIDE SEQUENCE</scope>
    <source>
        <strain evidence="24">EC2</strain>
    </source>
</reference>
<dbReference type="SMART" id="SM00095">
    <property type="entry name" value="TR_THY"/>
    <property type="match status" value="1"/>
</dbReference>
<keyword evidence="10" id="KW-0574">Periplasm</keyword>
<evidence type="ECO:0000313" key="32">
    <source>
        <dbReference type="Proteomes" id="UP000250671"/>
    </source>
</evidence>
<dbReference type="SMR" id="A0A061KLN6"/>
<dbReference type="Proteomes" id="UP000254785">
    <property type="component" value="Unassembled WGS sequence"/>
</dbReference>
<evidence type="ECO:0000256" key="13">
    <source>
        <dbReference type="RuleBase" id="RU361270"/>
    </source>
</evidence>
<dbReference type="PROSITE" id="PS00768">
    <property type="entry name" value="TRANSTHYRETIN_1"/>
    <property type="match status" value="1"/>
</dbReference>
<dbReference type="InterPro" id="IPR023419">
    <property type="entry name" value="Transthyretin_CS"/>
</dbReference>
<dbReference type="GO" id="GO:0042597">
    <property type="term" value="C:periplasmic space"/>
    <property type="evidence" value="ECO:0007669"/>
    <property type="project" value="UniProtKB-SubCell"/>
</dbReference>
<evidence type="ECO:0000313" key="41">
    <source>
        <dbReference type="Proteomes" id="UP000531813"/>
    </source>
</evidence>
<evidence type="ECO:0000313" key="16">
    <source>
        <dbReference type="EMBL" id="AUK00785.1"/>
    </source>
</evidence>
<dbReference type="Proteomes" id="UP000870292">
    <property type="component" value="Unassembled WGS sequence"/>
</dbReference>
<dbReference type="EMBL" id="RQTU01000013">
    <property type="protein sequence ID" value="RRD74749.1"/>
    <property type="molecule type" value="Genomic_DNA"/>
</dbReference>
<reference evidence="25 39" key="12">
    <citation type="submission" date="2020-06" db="EMBL/GenBank/DDBJ databases">
        <title>REHAB project genomes.</title>
        <authorList>
            <person name="Shaw L.P."/>
        </authorList>
    </citation>
    <scope>NUCLEOTIDE SEQUENCE [LARGE SCALE GENOMIC DNA]</scope>
    <source>
        <strain evidence="25 39">RHB10-C12</strain>
    </source>
</reference>
<dbReference type="Proteomes" id="UP000462271">
    <property type="component" value="Unassembled WGS sequence"/>
</dbReference>
<name>A0A061KLN6_ECOLX</name>
<evidence type="ECO:0000313" key="34">
    <source>
        <dbReference type="Proteomes" id="UP000271008"/>
    </source>
</evidence>
<dbReference type="Proteomes" id="UP000472856">
    <property type="component" value="Unassembled WGS sequence"/>
</dbReference>
<comment type="function">
    <text evidence="2">Catalyzes the hydrolysis of 5-hydroxyisourate (HIU) to 2-oxo-4-hydroxy-4-carboxy-5-ureidoimidazoline (OHCU).</text>
</comment>
<evidence type="ECO:0000256" key="4">
    <source>
        <dbReference type="ARBA" id="ARBA00009850"/>
    </source>
</evidence>
<reference evidence="24" key="9">
    <citation type="journal article" date="2020" name="Int. J. Antimicrob. Agents">
        <title>Identification and characterisation of fosfomycin resistance in Escherichia coli urinary tract infection isolates from Australia.</title>
        <authorList>
            <person name="Mowlaboccus S."/>
            <person name="Daley D."/>
            <person name="Pang S."/>
            <person name="Gottlieb T."/>
            <person name="Merlino J."/>
            <person name="Nimmo G.R."/>
            <person name="George N."/>
            <person name="Korman T.M."/>
            <person name="Streitberg R."/>
            <person name="Robson J."/>
            <person name="Peachey G."/>
            <person name="Collignon P."/>
            <person name="Bradbury S."/>
            <person name="Colombi E."/>
            <person name="Ramsay J.P."/>
            <person name="Rogers B.A."/>
            <person name="Coombs G.W."/>
        </authorList>
    </citation>
    <scope>NUCLEOTIDE SEQUENCE</scope>
    <source>
        <strain evidence="24">EC2</strain>
    </source>
</reference>
<dbReference type="EMBL" id="DADUEU010000042">
    <property type="protein sequence ID" value="HBB1575599.1"/>
    <property type="molecule type" value="Genomic_DNA"/>
</dbReference>
<comment type="catalytic activity">
    <reaction evidence="1 13">
        <text>5-hydroxyisourate + H2O = 5-hydroxy-2-oxo-4-ureido-2,5-dihydro-1H-imidazole-5-carboxylate + H(+)</text>
        <dbReference type="Rhea" id="RHEA:23736"/>
        <dbReference type="ChEBI" id="CHEBI:15377"/>
        <dbReference type="ChEBI" id="CHEBI:15378"/>
        <dbReference type="ChEBI" id="CHEBI:18072"/>
        <dbReference type="ChEBI" id="CHEBI:58639"/>
        <dbReference type="EC" id="3.5.2.17"/>
    </reaction>
</comment>
<feature type="binding site" evidence="12">
    <location>
        <position position="32"/>
    </location>
    <ligand>
        <name>substrate</name>
    </ligand>
</feature>
<reference evidence="17 41" key="8">
    <citation type="submission" date="2019-12" db="EMBL/GenBank/DDBJ databases">
        <authorList>
            <consortium name="GenomeTrakr network: Whole genome sequencing for foodborne pathogen traceback"/>
        </authorList>
    </citation>
    <scope>NUCLEOTIDE SEQUENCE [LARGE SCALE GENOMIC DNA]</scope>
    <source>
        <strain evidence="18 40">AZ-TG60901</strain>
        <strain evidence="17 41">PSU-2243</strain>
    </source>
</reference>
<evidence type="ECO:0000259" key="15">
    <source>
        <dbReference type="SMART" id="SM00095"/>
    </source>
</evidence>
<dbReference type="PRINTS" id="PR00189">
    <property type="entry name" value="TRNSTHYRETIN"/>
</dbReference>